<dbReference type="KEGG" id="marb:CJ263_07705"/>
<dbReference type="GO" id="GO:0006508">
    <property type="term" value="P:proteolysis"/>
    <property type="evidence" value="ECO:0007669"/>
    <property type="project" value="InterPro"/>
</dbReference>
<dbReference type="SUPFAM" id="SSF53187">
    <property type="entry name" value="Zn-dependent exopeptidases"/>
    <property type="match status" value="1"/>
</dbReference>
<dbReference type="InterPro" id="IPR045175">
    <property type="entry name" value="M28_fam"/>
</dbReference>
<dbReference type="PANTHER" id="PTHR12147:SF26">
    <property type="entry name" value="PEPTIDASE M28 DOMAIN-CONTAINING PROTEIN"/>
    <property type="match status" value="1"/>
</dbReference>
<dbReference type="EMBL" id="CP022957">
    <property type="protein sequence ID" value="ASV32604.1"/>
    <property type="molecule type" value="Genomic_DNA"/>
</dbReference>
<keyword evidence="2" id="KW-1185">Reference proteome</keyword>
<accession>A0A223VB60</accession>
<organism evidence="1 2">
    <name type="scientific">Maribacter cobaltidurans</name>
    <dbReference type="NCBI Taxonomy" id="1178778"/>
    <lineage>
        <taxon>Bacteria</taxon>
        <taxon>Pseudomonadati</taxon>
        <taxon>Bacteroidota</taxon>
        <taxon>Flavobacteriia</taxon>
        <taxon>Flavobacteriales</taxon>
        <taxon>Flavobacteriaceae</taxon>
        <taxon>Maribacter</taxon>
    </lineage>
</organism>
<dbReference type="Proteomes" id="UP000215244">
    <property type="component" value="Chromosome"/>
</dbReference>
<sequence length="553" mass="62563">MVFYGQNSKESNPYFKLVRPAFDGTLAYNTTEFVAQYWRVPGNTGFNKSVDWIATELKKAGYVLESEAKSADRLTYRIESRPMDRPTWEPVSAQLDIFGESTPLLVSSKNRNMTYLNSVSTPKGGITAEVIYIKPEDDLPSMDLKDKVVFMESGIRSIYKQLLENDVLGVLSYDNPDYLQPEKNVTSIQFRSLPSQTDTKFWGVALSFEAKERLREALKKGRTKVTVNIQTKIYNADELTVVANIKGSKNPQERLVFSAHIQEPGANDNASGVGTQLEMATVVAGLVKKNKVEADRTLTFLWGDEISSTHRYIQEDKDRARGIKWGISLDMVGENTDITGGSFLIEKMPDPSAIWTRGQDKHTEWGGKVLSLEDMRPHYFNDFIIHNFKKQGEYANWEVNTNPFEGGSDHTPFLKADIPGLLLWHFTDQFYHTDNDRIDKVSQETLKNVGTAALASGLYLVNANTDTAQNVLDIVEKAALERLESEFELSIKSVHPAEEKPILAAWEDWYLKALQSITDLEPVPTEELQHRIKVAQQKVKEKTQNYLAELDAR</sequence>
<dbReference type="Pfam" id="PF04389">
    <property type="entry name" value="Peptidase_M28"/>
    <property type="match status" value="1"/>
</dbReference>
<dbReference type="AlphaFoldDB" id="A0A223VB60"/>
<dbReference type="OrthoDB" id="9762302at2"/>
<evidence type="ECO:0000313" key="1">
    <source>
        <dbReference type="EMBL" id="ASV32604.1"/>
    </source>
</evidence>
<dbReference type="InterPro" id="IPR007484">
    <property type="entry name" value="Peptidase_M28"/>
</dbReference>
<proteinExistence type="predicted"/>
<dbReference type="Gene3D" id="3.50.30.30">
    <property type="match status" value="1"/>
</dbReference>
<gene>
    <name evidence="1" type="ORF">CJ263_07705</name>
</gene>
<dbReference type="GO" id="GO:0008235">
    <property type="term" value="F:metalloexopeptidase activity"/>
    <property type="evidence" value="ECO:0007669"/>
    <property type="project" value="InterPro"/>
</dbReference>
<dbReference type="RefSeq" id="WP_094999155.1">
    <property type="nucleotide sequence ID" value="NZ_BMJL01000002.1"/>
</dbReference>
<evidence type="ECO:0000313" key="2">
    <source>
        <dbReference type="Proteomes" id="UP000215244"/>
    </source>
</evidence>
<reference evidence="1 2" key="1">
    <citation type="submission" date="2017-08" db="EMBL/GenBank/DDBJ databases">
        <title>The complete genome sequence of Maribacter sp. B1, isolated from deep-sea sediment.</title>
        <authorList>
            <person name="Wu Y.-H."/>
            <person name="Cheng H."/>
            <person name="Xu X.-W."/>
        </authorList>
    </citation>
    <scope>NUCLEOTIDE SEQUENCE [LARGE SCALE GENOMIC DNA]</scope>
    <source>
        <strain evidence="1 2">B1</strain>
    </source>
</reference>
<name>A0A223VB60_9FLAO</name>
<dbReference type="Gene3D" id="3.40.630.10">
    <property type="entry name" value="Zn peptidases"/>
    <property type="match status" value="1"/>
</dbReference>
<dbReference type="PANTHER" id="PTHR12147">
    <property type="entry name" value="METALLOPEPTIDASE M28 FAMILY MEMBER"/>
    <property type="match status" value="1"/>
</dbReference>
<protein>
    <submittedName>
        <fullName evidence="1">Peptidase M28</fullName>
    </submittedName>
</protein>